<feature type="transmembrane region" description="Helical" evidence="7">
    <location>
        <begin position="520"/>
        <end position="537"/>
    </location>
</feature>
<comment type="subcellular location">
    <subcellularLocation>
        <location evidence="1">Cell membrane</location>
        <topology evidence="1">Multi-pass membrane protein</topology>
    </subcellularLocation>
</comment>
<comment type="caution">
    <text evidence="8">The sequence shown here is derived from an EMBL/GenBank/DDBJ whole genome shotgun (WGS) entry which is preliminary data.</text>
</comment>
<feature type="transmembrane region" description="Helical" evidence="7">
    <location>
        <begin position="72"/>
        <end position="92"/>
    </location>
</feature>
<dbReference type="PANTHER" id="PTHR30509:SF9">
    <property type="entry name" value="MULTIDRUG RESISTANCE PROTEIN MDTO"/>
    <property type="match status" value="1"/>
</dbReference>
<evidence type="ECO:0000256" key="3">
    <source>
        <dbReference type="ARBA" id="ARBA00022475"/>
    </source>
</evidence>
<feature type="transmembrane region" description="Helical" evidence="7">
    <location>
        <begin position="122"/>
        <end position="141"/>
    </location>
</feature>
<dbReference type="Pfam" id="PF04632">
    <property type="entry name" value="FUSC"/>
    <property type="match status" value="1"/>
</dbReference>
<evidence type="ECO:0000256" key="2">
    <source>
        <dbReference type="ARBA" id="ARBA00022448"/>
    </source>
</evidence>
<evidence type="ECO:0000256" key="1">
    <source>
        <dbReference type="ARBA" id="ARBA00004651"/>
    </source>
</evidence>
<keyword evidence="5 7" id="KW-1133">Transmembrane helix</keyword>
<dbReference type="EMBL" id="MLJW01000024">
    <property type="protein sequence ID" value="OIR09938.1"/>
    <property type="molecule type" value="Genomic_DNA"/>
</dbReference>
<gene>
    <name evidence="8" type="primary">aaeB_2</name>
    <name evidence="8" type="ORF">GALL_78590</name>
</gene>
<evidence type="ECO:0000313" key="8">
    <source>
        <dbReference type="EMBL" id="OIR09938.1"/>
    </source>
</evidence>
<keyword evidence="4 7" id="KW-0812">Transmembrane</keyword>
<sequence length="741" mass="78581">MSTTKPPLLPAVLLSPIRLDGPGFPGPLRVLKDRLLPWLGLSAPASSWLFALRTALAAVLALYLAFALQLDNAFSAATTVMIVANPLHGLVWGKMINRALGTLLGGLAALGLTAAFGQSPVLFLAAFGLWMGLCTAASTLLRSFRSYGAVLAGYTVGLIAFPHLPAHPDDIFTLVTGRVSAVLLGIACSTLVSSLFSSRNGAQMLEARLRALLAELLERMQSALLLPPQTVPSQAERLERGRLRHQTRNAVMALDGLVECAAAEGTRPAGVIEAQRASVAALSAALTTLAGVEDAILALNVGPEAPLRTHLATLAARLPVLAETLRHAPSPDLPAAIAQARRDLAATRATLENGLRENAVGTDASGRPVADFARLRLLGQSADLFDDLEIALGGLTGLLLGQTGAGAPDRSGFHLEWRWSGINGLRAAAATWLASLLWIITAWPSGGMMVGGVVPNVGLLSLRDRPDLDAMQLAKGITLAMASGFLYLLFVLPWLDGFPMLALALVPPLMWGTLQTVNPRRTFIGVGFLVFFITLLGPRNPMSYNVMSYLNIGLATVCSAVIAALVHRVVLPVSPTAHIRGLLAVMRADLERLARPRLALAGAWAGGWESRMNDRLLKLAARVRAAELPAAPLLPNAHGALRLGREILRLRQMTADPRFPDRRAGAVVLHALAPALAGGPPRPAVRACRLAARRLERLAYAAEAGAADQRADLRRAAASLVEIALLLGRHRRFFQEKAAQC</sequence>
<dbReference type="GO" id="GO:0022857">
    <property type="term" value="F:transmembrane transporter activity"/>
    <property type="evidence" value="ECO:0007669"/>
    <property type="project" value="InterPro"/>
</dbReference>
<feature type="transmembrane region" description="Helical" evidence="7">
    <location>
        <begin position="427"/>
        <end position="450"/>
    </location>
</feature>
<feature type="transmembrane region" description="Helical" evidence="7">
    <location>
        <begin position="497"/>
        <end position="514"/>
    </location>
</feature>
<dbReference type="GO" id="GO:0005886">
    <property type="term" value="C:plasma membrane"/>
    <property type="evidence" value="ECO:0007669"/>
    <property type="project" value="UniProtKB-SubCell"/>
</dbReference>
<organism evidence="8">
    <name type="scientific">mine drainage metagenome</name>
    <dbReference type="NCBI Taxonomy" id="410659"/>
    <lineage>
        <taxon>unclassified sequences</taxon>
        <taxon>metagenomes</taxon>
        <taxon>ecological metagenomes</taxon>
    </lineage>
</organism>
<feature type="transmembrane region" description="Helical" evidence="7">
    <location>
        <begin position="148"/>
        <end position="165"/>
    </location>
</feature>
<evidence type="ECO:0000256" key="6">
    <source>
        <dbReference type="ARBA" id="ARBA00023136"/>
    </source>
</evidence>
<keyword evidence="6 7" id="KW-0472">Membrane</keyword>
<accession>A0A1J5SN70</accession>
<protein>
    <submittedName>
        <fullName evidence="8">p-hydroxybenzoic acid efflux pump subunit AaeB</fullName>
    </submittedName>
</protein>
<keyword evidence="3" id="KW-1003">Cell membrane</keyword>
<feature type="transmembrane region" description="Helical" evidence="7">
    <location>
        <begin position="171"/>
        <end position="196"/>
    </location>
</feature>
<reference evidence="8" key="1">
    <citation type="submission" date="2016-10" db="EMBL/GenBank/DDBJ databases">
        <title>Sequence of Gallionella enrichment culture.</title>
        <authorList>
            <person name="Poehlein A."/>
            <person name="Muehling M."/>
            <person name="Daniel R."/>
        </authorList>
    </citation>
    <scope>NUCLEOTIDE SEQUENCE</scope>
</reference>
<proteinExistence type="predicted"/>
<feature type="transmembrane region" description="Helical" evidence="7">
    <location>
        <begin position="549"/>
        <end position="570"/>
    </location>
</feature>
<feature type="transmembrane region" description="Helical" evidence="7">
    <location>
        <begin position="38"/>
        <end position="66"/>
    </location>
</feature>
<name>A0A1J5SN70_9ZZZZ</name>
<evidence type="ECO:0000256" key="5">
    <source>
        <dbReference type="ARBA" id="ARBA00022989"/>
    </source>
</evidence>
<evidence type="ECO:0000256" key="7">
    <source>
        <dbReference type="SAM" id="Phobius"/>
    </source>
</evidence>
<dbReference type="InterPro" id="IPR006726">
    <property type="entry name" value="PHBA_efflux_AaeB/fusaric-R"/>
</dbReference>
<dbReference type="PANTHER" id="PTHR30509">
    <property type="entry name" value="P-HYDROXYBENZOIC ACID EFFLUX PUMP SUBUNIT-RELATED"/>
    <property type="match status" value="1"/>
</dbReference>
<keyword evidence="2" id="KW-0813">Transport</keyword>
<evidence type="ECO:0000256" key="4">
    <source>
        <dbReference type="ARBA" id="ARBA00022692"/>
    </source>
</evidence>
<dbReference type="AlphaFoldDB" id="A0A1J5SN70"/>